<accession>A0A6J5N3G6</accession>
<organism evidence="1">
    <name type="scientific">uncultured Caudovirales phage</name>
    <dbReference type="NCBI Taxonomy" id="2100421"/>
    <lineage>
        <taxon>Viruses</taxon>
        <taxon>Duplodnaviria</taxon>
        <taxon>Heunggongvirae</taxon>
        <taxon>Uroviricota</taxon>
        <taxon>Caudoviricetes</taxon>
        <taxon>Peduoviridae</taxon>
        <taxon>Maltschvirus</taxon>
        <taxon>Maltschvirus maltsch</taxon>
    </lineage>
</organism>
<gene>
    <name evidence="1" type="ORF">UFOVP618_35</name>
</gene>
<evidence type="ECO:0000313" key="1">
    <source>
        <dbReference type="EMBL" id="CAB4152937.1"/>
    </source>
</evidence>
<dbReference type="EMBL" id="LR796587">
    <property type="protein sequence ID" value="CAB4152937.1"/>
    <property type="molecule type" value="Genomic_DNA"/>
</dbReference>
<name>A0A6J5N3G6_9CAUD</name>
<proteinExistence type="predicted"/>
<reference evidence="1" key="1">
    <citation type="submission" date="2020-04" db="EMBL/GenBank/DDBJ databases">
        <authorList>
            <person name="Chiriac C."/>
            <person name="Salcher M."/>
            <person name="Ghai R."/>
            <person name="Kavagutti S V."/>
        </authorList>
    </citation>
    <scope>NUCLEOTIDE SEQUENCE</scope>
</reference>
<sequence>MIEAILGGFIYWVIDTIEKDRKHMKRVKKMKETYFTNDRPKYYTSL</sequence>
<protein>
    <submittedName>
        <fullName evidence="1">Uncharacterized protein</fullName>
    </submittedName>
</protein>